<keyword evidence="2" id="KW-1185">Reference proteome</keyword>
<sequence length="122" mass="14308">MPHQFHLSLISFICASSFINYRLERSDLQVVTVVIGVFYEFSSKEPRPYLQLAPKFHRVLVKSKNNWVLILILIFIMIHEILIFINKKLRMLALSDLKLQSFFFVAGLCISSQLHRIFLVLL</sequence>
<protein>
    <submittedName>
        <fullName evidence="1">Uncharacterized protein</fullName>
    </submittedName>
</protein>
<evidence type="ECO:0000313" key="2">
    <source>
        <dbReference type="Proteomes" id="UP001177021"/>
    </source>
</evidence>
<evidence type="ECO:0000313" key="1">
    <source>
        <dbReference type="EMBL" id="CAJ2655687.1"/>
    </source>
</evidence>
<reference evidence="1" key="1">
    <citation type="submission" date="2023-10" db="EMBL/GenBank/DDBJ databases">
        <authorList>
            <person name="Rodriguez Cubillos JULIANA M."/>
            <person name="De Vega J."/>
        </authorList>
    </citation>
    <scope>NUCLEOTIDE SEQUENCE</scope>
</reference>
<name>A0ACB0KEG0_TRIPR</name>
<dbReference type="EMBL" id="CASHSV030000206">
    <property type="protein sequence ID" value="CAJ2655687.1"/>
    <property type="molecule type" value="Genomic_DNA"/>
</dbReference>
<dbReference type="Proteomes" id="UP001177021">
    <property type="component" value="Unassembled WGS sequence"/>
</dbReference>
<organism evidence="1 2">
    <name type="scientific">Trifolium pratense</name>
    <name type="common">Red clover</name>
    <dbReference type="NCBI Taxonomy" id="57577"/>
    <lineage>
        <taxon>Eukaryota</taxon>
        <taxon>Viridiplantae</taxon>
        <taxon>Streptophyta</taxon>
        <taxon>Embryophyta</taxon>
        <taxon>Tracheophyta</taxon>
        <taxon>Spermatophyta</taxon>
        <taxon>Magnoliopsida</taxon>
        <taxon>eudicotyledons</taxon>
        <taxon>Gunneridae</taxon>
        <taxon>Pentapetalae</taxon>
        <taxon>rosids</taxon>
        <taxon>fabids</taxon>
        <taxon>Fabales</taxon>
        <taxon>Fabaceae</taxon>
        <taxon>Papilionoideae</taxon>
        <taxon>50 kb inversion clade</taxon>
        <taxon>NPAAA clade</taxon>
        <taxon>Hologalegina</taxon>
        <taxon>IRL clade</taxon>
        <taxon>Trifolieae</taxon>
        <taxon>Trifolium</taxon>
    </lineage>
</organism>
<gene>
    <name evidence="1" type="ORF">MILVUS5_LOCUS22587</name>
</gene>
<comment type="caution">
    <text evidence="1">The sequence shown here is derived from an EMBL/GenBank/DDBJ whole genome shotgun (WGS) entry which is preliminary data.</text>
</comment>
<proteinExistence type="predicted"/>
<accession>A0ACB0KEG0</accession>